<comment type="caution">
    <text evidence="2">The sequence shown here is derived from an EMBL/GenBank/DDBJ whole genome shotgun (WGS) entry which is preliminary data.</text>
</comment>
<gene>
    <name evidence="2" type="ORF">CJD36_015600</name>
</gene>
<dbReference type="InterPro" id="IPR018647">
    <property type="entry name" value="SLFN_3-like_DNA/RNA_helicase"/>
</dbReference>
<evidence type="ECO:0000313" key="3">
    <source>
        <dbReference type="Proteomes" id="UP000239872"/>
    </source>
</evidence>
<dbReference type="OrthoDB" id="3193269at2"/>
<organism evidence="2 3">
    <name type="scientific">Flavipsychrobacter stenotrophus</name>
    <dbReference type="NCBI Taxonomy" id="2077091"/>
    <lineage>
        <taxon>Bacteria</taxon>
        <taxon>Pseudomonadati</taxon>
        <taxon>Bacteroidota</taxon>
        <taxon>Chitinophagia</taxon>
        <taxon>Chitinophagales</taxon>
        <taxon>Chitinophagaceae</taxon>
        <taxon>Flavipsychrobacter</taxon>
    </lineage>
</organism>
<name>A0A2S7ST71_9BACT</name>
<dbReference type="Gene3D" id="3.40.50.300">
    <property type="entry name" value="P-loop containing nucleotide triphosphate hydrolases"/>
    <property type="match status" value="1"/>
</dbReference>
<dbReference type="RefSeq" id="WP_105040129.1">
    <property type="nucleotide sequence ID" value="NZ_PPSL01000004.1"/>
</dbReference>
<evidence type="ECO:0000259" key="1">
    <source>
        <dbReference type="Pfam" id="PF09848"/>
    </source>
</evidence>
<dbReference type="Proteomes" id="UP000239872">
    <property type="component" value="Unassembled WGS sequence"/>
</dbReference>
<accession>A0A2S7ST71</accession>
<reference evidence="2 3" key="1">
    <citation type="submission" date="2018-01" db="EMBL/GenBank/DDBJ databases">
        <title>A novel member of the phylum Bacteroidetes isolated from glacier ice.</title>
        <authorList>
            <person name="Liu Q."/>
            <person name="Xin Y.-H."/>
        </authorList>
    </citation>
    <scope>NUCLEOTIDE SEQUENCE [LARGE SCALE GENOMIC DNA]</scope>
    <source>
        <strain evidence="2 3">RB1R16</strain>
    </source>
</reference>
<evidence type="ECO:0000313" key="2">
    <source>
        <dbReference type="EMBL" id="PQJ10120.1"/>
    </source>
</evidence>
<keyword evidence="3" id="KW-1185">Reference proteome</keyword>
<dbReference type="AlphaFoldDB" id="A0A2S7ST71"/>
<proteinExistence type="predicted"/>
<feature type="domain" description="Schlafen group 3-like DNA/RNA helicase" evidence="1">
    <location>
        <begin position="246"/>
        <end position="651"/>
    </location>
</feature>
<sequence length="680" mass="76996">MSQAYYGDNIKNLLLTETNSIKGLLHTGATEHPQMWTIQSTSWESSIDILKKQLSVVCSQNREAENWAIFLEYEVPRLLSRIDAVIIARDLIFVIEFKYDRKTYELADVRQVEDYSLDLKDFHLQSRNRIIVPILLCPLAKGVSQKLKKDVDNLVQPVVKANAQNLAELIISSFNANIDSGTVAINANEWGNSVYSPTPTIIQAAQALFAGQKVEAITNRGAENLSYTTDYIVEVIKAAQINKNKIVCFVTGVPGAGKTLVGLNVIHKEEFIESNKANAAYFSGNGPLVSVLREALTRDELERESVKFKNKLIAAKPSKSVTETKVGSKIQNLHQFIKACSKNALPPDEHIVVFDEAQRCWNAENVFRQARRSRVDEDRKNAVQISEAETIFEIMDRHSDWSVIIALVGNGQEINTGEAGIGEWGDVLKNKYTHWHVHISPELLSGKSLNAINKLFDTAPDNLKIIESNCLHLSVSQRSFKANNLNDWVNAVLDNNPVYAKELYSSINENYPIAITRDLDKAKAWLKGKKQGNKRTGLVASSGAMRLRSYGINTREEIDVPYWFLNDEGDVRSSYYLEVIATEYKIQGLEIDWIGVCWDGDLRRDGDRWDYRKFKGTNWENVHEQSDRQFLLNKYRVLLTRAREGMVIWIPLGVDDDVTRLPTIYNPIFAYFKSCGVEEI</sequence>
<protein>
    <recommendedName>
        <fullName evidence="1">Schlafen group 3-like DNA/RNA helicase domain-containing protein</fullName>
    </recommendedName>
</protein>
<dbReference type="EMBL" id="PPSL01000004">
    <property type="protein sequence ID" value="PQJ10120.1"/>
    <property type="molecule type" value="Genomic_DNA"/>
</dbReference>
<dbReference type="SUPFAM" id="SSF52540">
    <property type="entry name" value="P-loop containing nucleoside triphosphate hydrolases"/>
    <property type="match status" value="1"/>
</dbReference>
<dbReference type="Pfam" id="PF09848">
    <property type="entry name" value="SLFN-g3_helicase"/>
    <property type="match status" value="1"/>
</dbReference>
<dbReference type="InterPro" id="IPR027417">
    <property type="entry name" value="P-loop_NTPase"/>
</dbReference>